<comment type="pathway">
    <text evidence="1">Protein modification; protein sumoylation.</text>
</comment>
<comment type="caution">
    <text evidence="12">The sequence shown here is derived from an EMBL/GenBank/DDBJ whole genome shotgun (WGS) entry which is preliminary data.</text>
</comment>
<dbReference type="PANTHER" id="PTHR10782:SF4">
    <property type="entry name" value="TONALLI, ISOFORM E"/>
    <property type="match status" value="1"/>
</dbReference>
<evidence type="ECO:0000256" key="6">
    <source>
        <dbReference type="ARBA" id="ARBA00022786"/>
    </source>
</evidence>
<dbReference type="InterPro" id="IPR038654">
    <property type="entry name" value="PINIT_sf"/>
</dbReference>
<dbReference type="Gene3D" id="3.30.40.10">
    <property type="entry name" value="Zinc/RING finger domain, C3HC4 (zinc finger)"/>
    <property type="match status" value="1"/>
</dbReference>
<dbReference type="GO" id="GO:0008270">
    <property type="term" value="F:zinc ion binding"/>
    <property type="evidence" value="ECO:0007669"/>
    <property type="project" value="UniProtKB-KW"/>
</dbReference>
<dbReference type="InterPro" id="IPR013083">
    <property type="entry name" value="Znf_RING/FYVE/PHD"/>
</dbReference>
<dbReference type="AlphaFoldDB" id="A0A367KKD5"/>
<dbReference type="PROSITE" id="PS51044">
    <property type="entry name" value="ZF_SP_RING"/>
    <property type="match status" value="1"/>
</dbReference>
<sequence length="520" mass="60419">MKKRELVKSMTDINNIMKFRIKLRVYMNKEELADQLINFIEYLMFEKRRIILDSVVDILNDNFSDGTKWDMDTDTLEIYPIPIHQTRDKTSMAFINFDDIKFKHSPFFEAPIRISSLKIMAESISFMKTFGFTLSEPERELLSQTSKFDGQSIYQIRFFCSKINTGQQHLENGLSIEFPSHCNILVNHNRVPSFALQNKKKGSRQVDPPDITAMIKMRGSNEIEFCYFNTSTSYVAGAFLVKRKSISQLVADIEEKIISKSKVLQELDKKQEMEGVILESQTLSLRCPLALTRIRRPVRSIHCKHLQCFDARAFLEMNEQTPTWSCPVCNIPIEEYKSLALDCYSMEILQRTPKHIEKVTVGPNGDIFYIDEHPSQDEYDSETESDTDWEEDDESQKVIELLDSNNHCSPQRKRRRIDSEIGWCFSSNIDQIATNERIPDKIKVKQEAPDEKEKLRVSPKEKHVSEGPGSRVPSDKDFIQENHTQDKFRKENNSNKELLLRLTSNISPFPLGIHSFTSRK</sequence>
<dbReference type="EMBL" id="PJQM01001448">
    <property type="protein sequence ID" value="RCI02312.1"/>
    <property type="molecule type" value="Genomic_DNA"/>
</dbReference>
<keyword evidence="5 8" id="KW-0863">Zinc-finger</keyword>
<dbReference type="UniPathway" id="UPA00886"/>
<evidence type="ECO:0000256" key="3">
    <source>
        <dbReference type="ARBA" id="ARBA00022679"/>
    </source>
</evidence>
<evidence type="ECO:0000259" key="10">
    <source>
        <dbReference type="PROSITE" id="PS51044"/>
    </source>
</evidence>
<keyword evidence="12" id="KW-0436">Ligase</keyword>
<evidence type="ECO:0000256" key="2">
    <source>
        <dbReference type="ARBA" id="ARBA00005383"/>
    </source>
</evidence>
<comment type="similarity">
    <text evidence="2">Belongs to the PIAS family.</text>
</comment>
<evidence type="ECO:0000256" key="7">
    <source>
        <dbReference type="ARBA" id="ARBA00022833"/>
    </source>
</evidence>
<feature type="domain" description="SP-RING-type" evidence="10">
    <location>
        <begin position="272"/>
        <end position="358"/>
    </location>
</feature>
<evidence type="ECO:0000313" key="12">
    <source>
        <dbReference type="EMBL" id="RCI02312.1"/>
    </source>
</evidence>
<evidence type="ECO:0000256" key="1">
    <source>
        <dbReference type="ARBA" id="ARBA00004718"/>
    </source>
</evidence>
<dbReference type="PANTHER" id="PTHR10782">
    <property type="entry name" value="ZINC FINGER MIZ DOMAIN-CONTAINING PROTEIN"/>
    <property type="match status" value="1"/>
</dbReference>
<dbReference type="SUPFAM" id="SSF57850">
    <property type="entry name" value="RING/U-box"/>
    <property type="match status" value="1"/>
</dbReference>
<feature type="region of interest" description="Disordered" evidence="9">
    <location>
        <begin position="372"/>
        <end position="394"/>
    </location>
</feature>
<proteinExistence type="inferred from homology"/>
<feature type="domain" description="PINIT" evidence="11">
    <location>
        <begin position="84"/>
        <end position="244"/>
    </location>
</feature>
<dbReference type="InterPro" id="IPR031141">
    <property type="entry name" value="SIZ1/2_SP-RING"/>
</dbReference>
<organism evidence="12 13">
    <name type="scientific">Rhizopus stolonifer</name>
    <name type="common">Rhizopus nigricans</name>
    <dbReference type="NCBI Taxonomy" id="4846"/>
    <lineage>
        <taxon>Eukaryota</taxon>
        <taxon>Fungi</taxon>
        <taxon>Fungi incertae sedis</taxon>
        <taxon>Mucoromycota</taxon>
        <taxon>Mucoromycotina</taxon>
        <taxon>Mucoromycetes</taxon>
        <taxon>Mucorales</taxon>
        <taxon>Mucorineae</taxon>
        <taxon>Rhizopodaceae</taxon>
        <taxon>Rhizopus</taxon>
    </lineage>
</organism>
<dbReference type="CDD" id="cd16792">
    <property type="entry name" value="SP-RING_Siz-like"/>
    <property type="match status" value="1"/>
</dbReference>
<evidence type="ECO:0000256" key="8">
    <source>
        <dbReference type="PROSITE-ProRule" id="PRU00452"/>
    </source>
</evidence>
<dbReference type="Pfam" id="PF02891">
    <property type="entry name" value="zf-MIZ"/>
    <property type="match status" value="1"/>
</dbReference>
<accession>A0A367KKD5</accession>
<evidence type="ECO:0000313" key="13">
    <source>
        <dbReference type="Proteomes" id="UP000253551"/>
    </source>
</evidence>
<evidence type="ECO:0000256" key="4">
    <source>
        <dbReference type="ARBA" id="ARBA00022723"/>
    </source>
</evidence>
<feature type="compositionally biased region" description="Acidic residues" evidence="9">
    <location>
        <begin position="377"/>
        <end position="394"/>
    </location>
</feature>
<dbReference type="InterPro" id="IPR004181">
    <property type="entry name" value="Znf_MIZ"/>
</dbReference>
<name>A0A367KKD5_RHIST</name>
<dbReference type="Proteomes" id="UP000253551">
    <property type="component" value="Unassembled WGS sequence"/>
</dbReference>
<dbReference type="Pfam" id="PF14324">
    <property type="entry name" value="PINIT"/>
    <property type="match status" value="1"/>
</dbReference>
<keyword evidence="6" id="KW-0833">Ubl conjugation pathway</keyword>
<evidence type="ECO:0000256" key="5">
    <source>
        <dbReference type="ARBA" id="ARBA00022771"/>
    </source>
</evidence>
<keyword evidence="3" id="KW-0808">Transferase</keyword>
<dbReference type="Gene3D" id="2.60.120.780">
    <property type="entry name" value="PINIT domain"/>
    <property type="match status" value="1"/>
</dbReference>
<evidence type="ECO:0000256" key="9">
    <source>
        <dbReference type="SAM" id="MobiDB-lite"/>
    </source>
</evidence>
<dbReference type="GO" id="GO:0016925">
    <property type="term" value="P:protein sumoylation"/>
    <property type="evidence" value="ECO:0007669"/>
    <property type="project" value="UniProtKB-UniPathway"/>
</dbReference>
<keyword evidence="13" id="KW-1185">Reference proteome</keyword>
<dbReference type="GO" id="GO:0016874">
    <property type="term" value="F:ligase activity"/>
    <property type="evidence" value="ECO:0007669"/>
    <property type="project" value="UniProtKB-KW"/>
</dbReference>
<protein>
    <submittedName>
        <fullName evidence="12">SUMO ligase siz1</fullName>
    </submittedName>
</protein>
<dbReference type="STRING" id="4846.A0A367KKD5"/>
<feature type="compositionally biased region" description="Basic and acidic residues" evidence="9">
    <location>
        <begin position="446"/>
        <end position="465"/>
    </location>
</feature>
<dbReference type="GO" id="GO:0000785">
    <property type="term" value="C:chromatin"/>
    <property type="evidence" value="ECO:0007669"/>
    <property type="project" value="TreeGrafter"/>
</dbReference>
<evidence type="ECO:0000259" key="11">
    <source>
        <dbReference type="PROSITE" id="PS51466"/>
    </source>
</evidence>
<dbReference type="OrthoDB" id="27975at2759"/>
<feature type="compositionally biased region" description="Basic and acidic residues" evidence="9">
    <location>
        <begin position="473"/>
        <end position="494"/>
    </location>
</feature>
<dbReference type="GO" id="GO:0061665">
    <property type="term" value="F:SUMO ligase activity"/>
    <property type="evidence" value="ECO:0007669"/>
    <property type="project" value="TreeGrafter"/>
</dbReference>
<gene>
    <name evidence="12" type="primary">SIZ1_3</name>
    <name evidence="12" type="ORF">CU098_009561</name>
</gene>
<feature type="region of interest" description="Disordered" evidence="9">
    <location>
        <begin position="446"/>
        <end position="495"/>
    </location>
</feature>
<dbReference type="InterPro" id="IPR023321">
    <property type="entry name" value="PINIT"/>
</dbReference>
<dbReference type="PROSITE" id="PS51466">
    <property type="entry name" value="PINIT"/>
    <property type="match status" value="1"/>
</dbReference>
<reference evidence="12 13" key="1">
    <citation type="journal article" date="2018" name="G3 (Bethesda)">
        <title>Phylogenetic and Phylogenomic Definition of Rhizopus Species.</title>
        <authorList>
            <person name="Gryganskyi A.P."/>
            <person name="Golan J."/>
            <person name="Dolatabadi S."/>
            <person name="Mondo S."/>
            <person name="Robb S."/>
            <person name="Idnurm A."/>
            <person name="Muszewska A."/>
            <person name="Steczkiewicz K."/>
            <person name="Masonjones S."/>
            <person name="Liao H.L."/>
            <person name="Gajdeczka M.T."/>
            <person name="Anike F."/>
            <person name="Vuek A."/>
            <person name="Anishchenko I.M."/>
            <person name="Voigt K."/>
            <person name="de Hoog G.S."/>
            <person name="Smith M.E."/>
            <person name="Heitman J."/>
            <person name="Vilgalys R."/>
            <person name="Stajich J.E."/>
        </authorList>
    </citation>
    <scope>NUCLEOTIDE SEQUENCE [LARGE SCALE GENOMIC DNA]</scope>
    <source>
        <strain evidence="12 13">LSU 92-RS-03</strain>
    </source>
</reference>
<keyword evidence="7" id="KW-0862">Zinc</keyword>
<keyword evidence="4" id="KW-0479">Metal-binding</keyword>